<evidence type="ECO:0008006" key="4">
    <source>
        <dbReference type="Google" id="ProtNLM"/>
    </source>
</evidence>
<evidence type="ECO:0000256" key="1">
    <source>
        <dbReference type="SAM" id="MobiDB-lite"/>
    </source>
</evidence>
<dbReference type="RefSeq" id="WP_270157749.1">
    <property type="nucleotide sequence ID" value="NZ_JAPNNL010000125.1"/>
</dbReference>
<evidence type="ECO:0000313" key="2">
    <source>
        <dbReference type="EMBL" id="MDA0636851.1"/>
    </source>
</evidence>
<dbReference type="Proteomes" id="UP001144036">
    <property type="component" value="Unassembled WGS sequence"/>
</dbReference>
<reference evidence="2" key="1">
    <citation type="submission" date="2022-11" db="EMBL/GenBank/DDBJ databases">
        <title>Nonomuraea corallina sp. nov., a new species of the genus Nonomuraea isolated from sea side sediment in Thai sea.</title>
        <authorList>
            <person name="Ngamcharungchit C."/>
            <person name="Matsumoto A."/>
            <person name="Suriyachadkun C."/>
            <person name="Panbangred W."/>
            <person name="Inahashi Y."/>
            <person name="Intra B."/>
        </authorList>
    </citation>
    <scope>NUCLEOTIDE SEQUENCE</scope>
    <source>
        <strain evidence="2">MCN248</strain>
    </source>
</reference>
<accession>A0ABT4SIU6</accession>
<dbReference type="SUPFAM" id="SSF53448">
    <property type="entry name" value="Nucleotide-diphospho-sugar transferases"/>
    <property type="match status" value="1"/>
</dbReference>
<feature type="compositionally biased region" description="Basic residues" evidence="1">
    <location>
        <begin position="19"/>
        <end position="28"/>
    </location>
</feature>
<organism evidence="2 3">
    <name type="scientific">Nonomuraea corallina</name>
    <dbReference type="NCBI Taxonomy" id="2989783"/>
    <lineage>
        <taxon>Bacteria</taxon>
        <taxon>Bacillati</taxon>
        <taxon>Actinomycetota</taxon>
        <taxon>Actinomycetes</taxon>
        <taxon>Streptosporangiales</taxon>
        <taxon>Streptosporangiaceae</taxon>
        <taxon>Nonomuraea</taxon>
    </lineage>
</organism>
<evidence type="ECO:0000313" key="3">
    <source>
        <dbReference type="Proteomes" id="UP001144036"/>
    </source>
</evidence>
<dbReference type="EMBL" id="JAPNNL010000125">
    <property type="protein sequence ID" value="MDA0636851.1"/>
    <property type="molecule type" value="Genomic_DNA"/>
</dbReference>
<name>A0ABT4SIU6_9ACTN</name>
<keyword evidence="3" id="KW-1185">Reference proteome</keyword>
<sequence length="393" mass="43051">MNAAREPKSTPAPPPSPAAHHHASHRRLLHDPGAPGDLAGIDAIVVPTARPSQYLRHASHLAETLRCPLVVLCSGRWTSAARVRAGTAPGADVLAIDFTGASAPRLPALETSTVLPPRLRRNADTAAKRNFALALARMVGWRRIAFLDDDIEVRAPDDLRRAAGLLDRFDAAGLSIGGFPDNSVVCHAYRAVGGDQDSFVGGGALVVETVRNVAFFPNIYNEDWFYLLKEDGLRPLAVTGQVRQAPYDPFRTTERARSEEMGDVLAEGVFWLLDEGRSVRDADLRHWTAFLARRRRFIEAILDRLPRAPVRPDERRRMEESLKAARGRLALIRPELCLAYLDAWRADGKVWRDFVELLPSGVSLGDALRYLATPGVPAAAGRGGVRRPGLTLT</sequence>
<feature type="region of interest" description="Disordered" evidence="1">
    <location>
        <begin position="1"/>
        <end position="32"/>
    </location>
</feature>
<comment type="caution">
    <text evidence="2">The sequence shown here is derived from an EMBL/GenBank/DDBJ whole genome shotgun (WGS) entry which is preliminary data.</text>
</comment>
<dbReference type="InterPro" id="IPR029044">
    <property type="entry name" value="Nucleotide-diphossugar_trans"/>
</dbReference>
<proteinExistence type="predicted"/>
<gene>
    <name evidence="2" type="ORF">OUY22_25870</name>
</gene>
<protein>
    <recommendedName>
        <fullName evidence="4">Glycosyltransferase family 2 protein</fullName>
    </recommendedName>
</protein>